<gene>
    <name evidence="20" type="primary">cysC</name>
    <name evidence="24" type="ORF">SAMN05216302_102512</name>
</gene>
<dbReference type="GO" id="GO:0004020">
    <property type="term" value="F:adenylylsulfate kinase activity"/>
    <property type="evidence" value="ECO:0007669"/>
    <property type="project" value="UniProtKB-UniRule"/>
</dbReference>
<dbReference type="AlphaFoldDB" id="A0A1I4E118"/>
<dbReference type="InterPro" id="IPR009001">
    <property type="entry name" value="Transl_elong_EF1A/Init_IF2_C"/>
</dbReference>
<dbReference type="OrthoDB" id="9804504at2"/>
<dbReference type="PANTHER" id="PTHR11055:SF63">
    <property type="entry name" value="ADENYLYL-SULFATE KINASE 1, CHLOROPLASTIC"/>
    <property type="match status" value="1"/>
</dbReference>
<evidence type="ECO:0000256" key="18">
    <source>
        <dbReference type="ARBA" id="ARBA00031464"/>
    </source>
</evidence>
<comment type="function">
    <text evidence="3 20">Catalyzes the synthesis of activated sulfate.</text>
</comment>
<dbReference type="HAMAP" id="MF_00065">
    <property type="entry name" value="Adenylyl_sulf_kinase"/>
    <property type="match status" value="1"/>
</dbReference>
<dbReference type="Gene3D" id="3.40.50.300">
    <property type="entry name" value="P-loop containing nucleotide triphosphate hydrolases"/>
    <property type="match status" value="2"/>
</dbReference>
<evidence type="ECO:0000256" key="19">
    <source>
        <dbReference type="ARBA" id="ARBA00049370"/>
    </source>
</evidence>
<dbReference type="FunFam" id="3.40.50.300:FF:000212">
    <property type="entry name" value="Adenylyl-sulfate kinase"/>
    <property type="match status" value="1"/>
</dbReference>
<keyword evidence="12 20" id="KW-0418">Kinase</keyword>
<dbReference type="InterPro" id="IPR000795">
    <property type="entry name" value="T_Tr_GTP-bd_dom"/>
</dbReference>
<dbReference type="InterPro" id="IPR002891">
    <property type="entry name" value="APS"/>
</dbReference>
<feature type="domain" description="APS kinase" evidence="22">
    <location>
        <begin position="430"/>
        <end position="577"/>
    </location>
</feature>
<dbReference type="CDD" id="cd04095">
    <property type="entry name" value="CysN_NoDQ_III"/>
    <property type="match status" value="1"/>
</dbReference>
<protein>
    <recommendedName>
        <fullName evidence="9 20">Adenylyl-sulfate kinase</fullName>
        <ecNumber evidence="8 20">2.7.1.25</ecNumber>
    </recommendedName>
    <alternativeName>
        <fullName evidence="17 20">APS kinase</fullName>
    </alternativeName>
    <alternativeName>
        <fullName evidence="18 20">ATP adenosine-5'-phosphosulfate 3'-phosphotransferase</fullName>
    </alternativeName>
    <alternativeName>
        <fullName evidence="16 20">Adenosine-5'-phosphosulfate kinase</fullName>
    </alternativeName>
</protein>
<dbReference type="EC" id="2.7.1.25" evidence="8 20"/>
<evidence type="ECO:0000256" key="6">
    <source>
        <dbReference type="ARBA" id="ARBA00007008"/>
    </source>
</evidence>
<dbReference type="Pfam" id="PF22594">
    <property type="entry name" value="GTP-eEF1A_C"/>
    <property type="match status" value="1"/>
</dbReference>
<keyword evidence="11 20" id="KW-0547">Nucleotide-binding</keyword>
<evidence type="ECO:0000259" key="23">
    <source>
        <dbReference type="Pfam" id="PF22594"/>
    </source>
</evidence>
<comment type="similarity">
    <text evidence="5">In the C-terminal section; belongs to the APS kinase family.</text>
</comment>
<proteinExistence type="inferred from homology"/>
<evidence type="ECO:0000256" key="9">
    <source>
        <dbReference type="ARBA" id="ARBA00018163"/>
    </source>
</evidence>
<dbReference type="SUPFAM" id="SSF52540">
    <property type="entry name" value="P-loop containing nucleoside triphosphate hydrolases"/>
    <property type="match status" value="2"/>
</dbReference>
<keyword evidence="25" id="KW-1185">Reference proteome</keyword>
<reference evidence="25" key="1">
    <citation type="submission" date="2016-10" db="EMBL/GenBank/DDBJ databases">
        <authorList>
            <person name="Varghese N."/>
            <person name="Submissions S."/>
        </authorList>
    </citation>
    <scope>NUCLEOTIDE SEQUENCE [LARGE SCALE GENOMIC DNA]</scope>
    <source>
        <strain evidence="25">Nm69</strain>
    </source>
</reference>
<keyword evidence="13 20" id="KW-0067">ATP-binding</keyword>
<evidence type="ECO:0000256" key="13">
    <source>
        <dbReference type="ARBA" id="ARBA00022840"/>
    </source>
</evidence>
<dbReference type="STRING" id="52441.SAMN05216302_102512"/>
<dbReference type="GO" id="GO:0005525">
    <property type="term" value="F:GTP binding"/>
    <property type="evidence" value="ECO:0007669"/>
    <property type="project" value="UniProtKB-KW"/>
</dbReference>
<dbReference type="GO" id="GO:0004781">
    <property type="term" value="F:sulfate adenylyltransferase (ATP) activity"/>
    <property type="evidence" value="ECO:0007669"/>
    <property type="project" value="UniProtKB-EC"/>
</dbReference>
<feature type="active site" description="Phosphoserine intermediate" evidence="20">
    <location>
        <position position="510"/>
    </location>
</feature>
<evidence type="ECO:0000256" key="15">
    <source>
        <dbReference type="ARBA" id="ARBA00023268"/>
    </source>
</evidence>
<evidence type="ECO:0000259" key="22">
    <source>
        <dbReference type="Pfam" id="PF01583"/>
    </source>
</evidence>
<dbReference type="SUPFAM" id="SSF50465">
    <property type="entry name" value="EF-Tu/eEF-1alpha/eIF2-gamma C-terminal domain"/>
    <property type="match status" value="1"/>
</dbReference>
<keyword evidence="20" id="KW-0597">Phosphoprotein</keyword>
<organism evidence="24 25">
    <name type="scientific">Nitrosomonas aestuarii</name>
    <dbReference type="NCBI Taxonomy" id="52441"/>
    <lineage>
        <taxon>Bacteria</taxon>
        <taxon>Pseudomonadati</taxon>
        <taxon>Pseudomonadota</taxon>
        <taxon>Betaproteobacteria</taxon>
        <taxon>Nitrosomonadales</taxon>
        <taxon>Nitrosomonadaceae</taxon>
        <taxon>Nitrosomonas</taxon>
    </lineage>
</organism>
<keyword evidence="10 20" id="KW-0808">Transferase</keyword>
<comment type="function">
    <text evidence="2">APS kinase catalyzes the synthesis of activated sulfate.</text>
</comment>
<comment type="similarity">
    <text evidence="7">In the N-terminal section; belongs to the TRAFAC class translation factor GTPase superfamily. Classic translation factor GTPase family. CysN/NodQ subfamily.</text>
</comment>
<evidence type="ECO:0000256" key="2">
    <source>
        <dbReference type="ARBA" id="ARBA00002357"/>
    </source>
</evidence>
<evidence type="ECO:0000313" key="24">
    <source>
        <dbReference type="EMBL" id="SFK99518.1"/>
    </source>
</evidence>
<dbReference type="PANTHER" id="PTHR11055">
    <property type="entry name" value="BIFUNCTIONAL 3'-PHOSPHOADENOSINE 5'-PHOSPHOSULFATE SYNTHASE"/>
    <property type="match status" value="1"/>
</dbReference>
<dbReference type="Pfam" id="PF00009">
    <property type="entry name" value="GTP_EFTU"/>
    <property type="match status" value="1"/>
</dbReference>
<dbReference type="InterPro" id="IPR059117">
    <property type="entry name" value="APS_kinase_dom"/>
</dbReference>
<name>A0A1I4E118_9PROT</name>
<evidence type="ECO:0000256" key="8">
    <source>
        <dbReference type="ARBA" id="ARBA00012121"/>
    </source>
</evidence>
<dbReference type="GO" id="GO:0000103">
    <property type="term" value="P:sulfate assimilation"/>
    <property type="evidence" value="ECO:0007669"/>
    <property type="project" value="UniProtKB-UniRule"/>
</dbReference>
<evidence type="ECO:0000256" key="12">
    <source>
        <dbReference type="ARBA" id="ARBA00022777"/>
    </source>
</evidence>
<evidence type="ECO:0000256" key="7">
    <source>
        <dbReference type="ARBA" id="ARBA00007237"/>
    </source>
</evidence>
<comment type="catalytic activity">
    <reaction evidence="19">
        <text>sulfate + ATP + H(+) = adenosine 5'-phosphosulfate + diphosphate</text>
        <dbReference type="Rhea" id="RHEA:18133"/>
        <dbReference type="ChEBI" id="CHEBI:15378"/>
        <dbReference type="ChEBI" id="CHEBI:16189"/>
        <dbReference type="ChEBI" id="CHEBI:30616"/>
        <dbReference type="ChEBI" id="CHEBI:33019"/>
        <dbReference type="ChEBI" id="CHEBI:58243"/>
        <dbReference type="EC" id="2.7.7.4"/>
    </reaction>
</comment>
<dbReference type="CDD" id="cd02027">
    <property type="entry name" value="APSK"/>
    <property type="match status" value="1"/>
</dbReference>
<evidence type="ECO:0000256" key="14">
    <source>
        <dbReference type="ARBA" id="ARBA00023134"/>
    </source>
</evidence>
<dbReference type="RefSeq" id="WP_090701290.1">
    <property type="nucleotide sequence ID" value="NZ_FOSP01000025.1"/>
</dbReference>
<dbReference type="EMBL" id="FOSP01000025">
    <property type="protein sequence ID" value="SFK99518.1"/>
    <property type="molecule type" value="Genomic_DNA"/>
</dbReference>
<dbReference type="InterPro" id="IPR009000">
    <property type="entry name" value="Transl_B-barrel_sf"/>
</dbReference>
<dbReference type="GO" id="GO:0005524">
    <property type="term" value="F:ATP binding"/>
    <property type="evidence" value="ECO:0007669"/>
    <property type="project" value="UniProtKB-UniRule"/>
</dbReference>
<comment type="similarity">
    <text evidence="6 20">Belongs to the APS kinase family.</text>
</comment>
<dbReference type="SUPFAM" id="SSF50447">
    <property type="entry name" value="Translation proteins"/>
    <property type="match status" value="1"/>
</dbReference>
<sequence length="596" mass="66031">MTSFNNRTLNTSPGNHNNQTVRVMICNGISDQLHDSSNDKMNHTLSHDGLHMAHGETAVLNSAHHLFRSDKRRYIIVKPSEHHEQHMRTMVLAASIADAAIMLVDARKGILSQTRLHCKIAAMLGIRHVVMAVGQMDAVHVDEKTFNTLVSDLNAFAGSAGFADIQAIPVPGFNTNDLLRKCADMPWYAGPSLPEYLDTLDVFDIHAQNAFRMQIHWVNQQNTDSQGICGQIIAGTVHPGDAVRILPAGTQTQIKTLLNDCNEIQVGHAGDIVTAILTDPAEINCGDILAAANAPPEIADQFEANLLWLNKNAMIPGRQYLMKLACKEVTATVTGIKYRQDSQTGARLATKTLNLNEAGRVSLSTGAPLIFDRHGKSRSLNSFLLIDRQSLETVGIGMIDFALRRASNIHWQMHELNKATRSAQKKQTPKCVWFTGLSGSGKSTIANLLEKRLYQENKHTYLLDGDNVRHGLCRDLGFTEVDRVENIRRVSEVAKLMVDAGLIVLVSFISPFRSERRMARELFSEDEFIEVFVDTDLEECERRDVKGLYAKARSGDLANFTGIDSPYEPPESPEVHIPTTALSPEAAIEHILRLLK</sequence>
<keyword evidence="14" id="KW-0342">GTP-binding</keyword>
<evidence type="ECO:0000256" key="17">
    <source>
        <dbReference type="ARBA" id="ARBA00031393"/>
    </source>
</evidence>
<comment type="pathway">
    <text evidence="4 20">Sulfur metabolism; hydrogen sulfide biosynthesis; sulfite from sulfate: step 2/3.</text>
</comment>
<dbReference type="Gene3D" id="2.40.30.10">
    <property type="entry name" value="Translation factors"/>
    <property type="match status" value="2"/>
</dbReference>
<accession>A0A1I4E118</accession>
<dbReference type="GO" id="GO:0003924">
    <property type="term" value="F:GTPase activity"/>
    <property type="evidence" value="ECO:0007669"/>
    <property type="project" value="InterPro"/>
</dbReference>
<evidence type="ECO:0000256" key="20">
    <source>
        <dbReference type="HAMAP-Rule" id="MF_00065"/>
    </source>
</evidence>
<dbReference type="InterPro" id="IPR054696">
    <property type="entry name" value="GTP-eEF1A_C"/>
</dbReference>
<dbReference type="UniPathway" id="UPA00140">
    <property type="reaction ID" value="UER00205"/>
</dbReference>
<dbReference type="Pfam" id="PF01583">
    <property type="entry name" value="APS_kinase"/>
    <property type="match status" value="1"/>
</dbReference>
<dbReference type="Proteomes" id="UP000199533">
    <property type="component" value="Unassembled WGS sequence"/>
</dbReference>
<dbReference type="NCBIfam" id="TIGR00455">
    <property type="entry name" value="apsK"/>
    <property type="match status" value="1"/>
</dbReference>
<feature type="domain" description="GTP-eEF1A C-terminal" evidence="23">
    <location>
        <begin position="301"/>
        <end position="399"/>
    </location>
</feature>
<dbReference type="InterPro" id="IPR027417">
    <property type="entry name" value="P-loop_NTPase"/>
</dbReference>
<evidence type="ECO:0000256" key="11">
    <source>
        <dbReference type="ARBA" id="ARBA00022741"/>
    </source>
</evidence>
<evidence type="ECO:0000256" key="16">
    <source>
        <dbReference type="ARBA" id="ARBA00029724"/>
    </source>
</evidence>
<evidence type="ECO:0000256" key="4">
    <source>
        <dbReference type="ARBA" id="ARBA00004806"/>
    </source>
</evidence>
<evidence type="ECO:0000256" key="3">
    <source>
        <dbReference type="ARBA" id="ARBA00002632"/>
    </source>
</evidence>
<dbReference type="InterPro" id="IPR044139">
    <property type="entry name" value="CysN_NoDQ_III"/>
</dbReference>
<comment type="catalytic activity">
    <reaction evidence="1 20">
        <text>adenosine 5'-phosphosulfate + ATP = 3'-phosphoadenylyl sulfate + ADP + H(+)</text>
        <dbReference type="Rhea" id="RHEA:24152"/>
        <dbReference type="ChEBI" id="CHEBI:15378"/>
        <dbReference type="ChEBI" id="CHEBI:30616"/>
        <dbReference type="ChEBI" id="CHEBI:58243"/>
        <dbReference type="ChEBI" id="CHEBI:58339"/>
        <dbReference type="ChEBI" id="CHEBI:456216"/>
        <dbReference type="EC" id="2.7.1.25"/>
    </reaction>
</comment>
<dbReference type="NCBIfam" id="NF003013">
    <property type="entry name" value="PRK03846.1"/>
    <property type="match status" value="1"/>
</dbReference>
<evidence type="ECO:0000259" key="21">
    <source>
        <dbReference type="Pfam" id="PF00009"/>
    </source>
</evidence>
<evidence type="ECO:0000256" key="10">
    <source>
        <dbReference type="ARBA" id="ARBA00022679"/>
    </source>
</evidence>
<feature type="domain" description="Tr-type G" evidence="21">
    <location>
        <begin position="61"/>
        <end position="170"/>
    </location>
</feature>
<feature type="binding site" evidence="20">
    <location>
        <begin position="436"/>
        <end position="443"/>
    </location>
    <ligand>
        <name>ATP</name>
        <dbReference type="ChEBI" id="CHEBI:30616"/>
    </ligand>
</feature>
<keyword evidence="15" id="KW-0511">Multifunctional enzyme</keyword>
<dbReference type="GO" id="GO:0070814">
    <property type="term" value="P:hydrogen sulfide biosynthetic process"/>
    <property type="evidence" value="ECO:0007669"/>
    <property type="project" value="UniProtKB-UniRule"/>
</dbReference>
<evidence type="ECO:0000256" key="1">
    <source>
        <dbReference type="ARBA" id="ARBA00001823"/>
    </source>
</evidence>
<evidence type="ECO:0000256" key="5">
    <source>
        <dbReference type="ARBA" id="ARBA00005438"/>
    </source>
</evidence>
<evidence type="ECO:0000313" key="25">
    <source>
        <dbReference type="Proteomes" id="UP000199533"/>
    </source>
</evidence>